<gene>
    <name evidence="1" type="ORF">AXF42_Ash019947</name>
</gene>
<accession>A0A2I0AZJ5</accession>
<evidence type="ECO:0000313" key="1">
    <source>
        <dbReference type="EMBL" id="PKA60958.1"/>
    </source>
</evidence>
<dbReference type="PANTHER" id="PTHR36346:SF2">
    <property type="entry name" value="EXPRESSED PROTEIN"/>
    <property type="match status" value="1"/>
</dbReference>
<organism evidence="1 2">
    <name type="scientific">Apostasia shenzhenica</name>
    <dbReference type="NCBI Taxonomy" id="1088818"/>
    <lineage>
        <taxon>Eukaryota</taxon>
        <taxon>Viridiplantae</taxon>
        <taxon>Streptophyta</taxon>
        <taxon>Embryophyta</taxon>
        <taxon>Tracheophyta</taxon>
        <taxon>Spermatophyta</taxon>
        <taxon>Magnoliopsida</taxon>
        <taxon>Liliopsida</taxon>
        <taxon>Asparagales</taxon>
        <taxon>Orchidaceae</taxon>
        <taxon>Apostasioideae</taxon>
        <taxon>Apostasia</taxon>
    </lineage>
</organism>
<name>A0A2I0AZJ5_9ASPA</name>
<sequence length="75" mass="7842">MAGLLETWGGELVKLGRRKTISQAKSAAEEGAAKDGFDEKEAAAAAAAGRMGRRRSGPSISEATLCMLMDRFAPS</sequence>
<evidence type="ECO:0000313" key="2">
    <source>
        <dbReference type="Proteomes" id="UP000236161"/>
    </source>
</evidence>
<keyword evidence="2" id="KW-1185">Reference proteome</keyword>
<reference evidence="1 2" key="1">
    <citation type="journal article" date="2017" name="Nature">
        <title>The Apostasia genome and the evolution of orchids.</title>
        <authorList>
            <person name="Zhang G.Q."/>
            <person name="Liu K.W."/>
            <person name="Li Z."/>
            <person name="Lohaus R."/>
            <person name="Hsiao Y.Y."/>
            <person name="Niu S.C."/>
            <person name="Wang J.Y."/>
            <person name="Lin Y.C."/>
            <person name="Xu Q."/>
            <person name="Chen L.J."/>
            <person name="Yoshida K."/>
            <person name="Fujiwara S."/>
            <person name="Wang Z.W."/>
            <person name="Zhang Y.Q."/>
            <person name="Mitsuda N."/>
            <person name="Wang M."/>
            <person name="Liu G.H."/>
            <person name="Pecoraro L."/>
            <person name="Huang H.X."/>
            <person name="Xiao X.J."/>
            <person name="Lin M."/>
            <person name="Wu X.Y."/>
            <person name="Wu W.L."/>
            <person name="Chen Y.Y."/>
            <person name="Chang S.B."/>
            <person name="Sakamoto S."/>
            <person name="Ohme-Takagi M."/>
            <person name="Yagi M."/>
            <person name="Zeng S.J."/>
            <person name="Shen C.Y."/>
            <person name="Yeh C.M."/>
            <person name="Luo Y.B."/>
            <person name="Tsai W.C."/>
            <person name="Van de Peer Y."/>
            <person name="Liu Z.J."/>
        </authorList>
    </citation>
    <scope>NUCLEOTIDE SEQUENCE [LARGE SCALE GENOMIC DNA]</scope>
    <source>
        <strain evidence="2">cv. Shenzhen</strain>
        <tissue evidence="1">Stem</tissue>
    </source>
</reference>
<dbReference type="Proteomes" id="UP000236161">
    <property type="component" value="Unassembled WGS sequence"/>
</dbReference>
<protein>
    <submittedName>
        <fullName evidence="1">Uncharacterized protein</fullName>
    </submittedName>
</protein>
<dbReference type="PANTHER" id="PTHR36346">
    <property type="entry name" value="EXPRESSED PROTEIN"/>
    <property type="match status" value="1"/>
</dbReference>
<dbReference type="OrthoDB" id="683342at2759"/>
<dbReference type="AlphaFoldDB" id="A0A2I0AZJ5"/>
<proteinExistence type="predicted"/>
<dbReference type="EMBL" id="KZ451934">
    <property type="protein sequence ID" value="PKA60958.1"/>
    <property type="molecule type" value="Genomic_DNA"/>
</dbReference>